<keyword evidence="2" id="KW-1185">Reference proteome</keyword>
<organism evidence="1 2">
    <name type="scientific">Salix dunnii</name>
    <dbReference type="NCBI Taxonomy" id="1413687"/>
    <lineage>
        <taxon>Eukaryota</taxon>
        <taxon>Viridiplantae</taxon>
        <taxon>Streptophyta</taxon>
        <taxon>Embryophyta</taxon>
        <taxon>Tracheophyta</taxon>
        <taxon>Spermatophyta</taxon>
        <taxon>Magnoliopsida</taxon>
        <taxon>eudicotyledons</taxon>
        <taxon>Gunneridae</taxon>
        <taxon>Pentapetalae</taxon>
        <taxon>rosids</taxon>
        <taxon>fabids</taxon>
        <taxon>Malpighiales</taxon>
        <taxon>Salicaceae</taxon>
        <taxon>Saliceae</taxon>
        <taxon>Salix</taxon>
    </lineage>
</organism>
<comment type="caution">
    <text evidence="1">The sequence shown here is derived from an EMBL/GenBank/DDBJ whole genome shotgun (WGS) entry which is preliminary data.</text>
</comment>
<name>A0A835JUT9_9ROSI</name>
<dbReference type="Proteomes" id="UP000657918">
    <property type="component" value="Unassembled WGS sequence"/>
</dbReference>
<dbReference type="AlphaFoldDB" id="A0A835JUT9"/>
<dbReference type="OrthoDB" id="10587175at2759"/>
<dbReference type="EMBL" id="JADGMS010000010">
    <property type="protein sequence ID" value="KAF9674973.1"/>
    <property type="molecule type" value="Genomic_DNA"/>
</dbReference>
<evidence type="ECO:0000313" key="1">
    <source>
        <dbReference type="EMBL" id="KAF9674973.1"/>
    </source>
</evidence>
<protein>
    <submittedName>
        <fullName evidence="1">Uncharacterized protein</fullName>
    </submittedName>
</protein>
<evidence type="ECO:0000313" key="2">
    <source>
        <dbReference type="Proteomes" id="UP000657918"/>
    </source>
</evidence>
<sequence>MQILRRAKSGYASVSALVYTRHSHWRGSIGAIFWPVQMLLGGYCSLASTHQFAASESQVLNKSWSFFPLHRGKYFEFTLSLDEVNLFGLGPILW</sequence>
<gene>
    <name evidence="1" type="ORF">SADUNF_Sadunf10G0183400</name>
</gene>
<reference evidence="1 2" key="1">
    <citation type="submission" date="2020-10" db="EMBL/GenBank/DDBJ databases">
        <title>Plant Genome Project.</title>
        <authorList>
            <person name="Zhang R.-G."/>
        </authorList>
    </citation>
    <scope>NUCLEOTIDE SEQUENCE [LARGE SCALE GENOMIC DNA]</scope>
    <source>
        <strain evidence="1">FAFU-HL-1</strain>
        <tissue evidence="1">Leaf</tissue>
    </source>
</reference>
<accession>A0A835JUT9</accession>
<proteinExistence type="predicted"/>